<sequence>MFRAIKANQVTLELEEVEVSLLKQLLDQLMELLEPFDIPSDTDPLEQLVGMSGPTQLPQDPALARLFPNAYVDDKEAASEFRQYTEPDLRKNKVDNVKLALETLVEWNEVATLDKNQARAWLLALNDLRLTLGTRIGIGNFFDNHNERNDPAFHLYDWLTYLQGTLVDAIASE</sequence>
<gene>
    <name evidence="1" type="ORF">UFOPK3770_00823</name>
</gene>
<evidence type="ECO:0000313" key="1">
    <source>
        <dbReference type="EMBL" id="CAB4339306.1"/>
    </source>
</evidence>
<dbReference type="EMBL" id="CAESAJ010000083">
    <property type="protein sequence ID" value="CAB4339306.1"/>
    <property type="molecule type" value="Genomic_DNA"/>
</dbReference>
<accession>A0A6J5ZCV7</accession>
<protein>
    <submittedName>
        <fullName evidence="1">Unannotated protein</fullName>
    </submittedName>
</protein>
<dbReference type="InterPro" id="IPR018561">
    <property type="entry name" value="AosR"/>
</dbReference>
<organism evidence="1">
    <name type="scientific">freshwater metagenome</name>
    <dbReference type="NCBI Taxonomy" id="449393"/>
    <lineage>
        <taxon>unclassified sequences</taxon>
        <taxon>metagenomes</taxon>
        <taxon>ecological metagenomes</taxon>
    </lineage>
</organism>
<dbReference type="AlphaFoldDB" id="A0A6J5ZCV7"/>
<dbReference type="Pfam" id="PF09438">
    <property type="entry name" value="DUF2017"/>
    <property type="match status" value="1"/>
</dbReference>
<proteinExistence type="predicted"/>
<name>A0A6J5ZCV7_9ZZZZ</name>
<reference evidence="1" key="1">
    <citation type="submission" date="2020-05" db="EMBL/GenBank/DDBJ databases">
        <authorList>
            <person name="Chiriac C."/>
            <person name="Salcher M."/>
            <person name="Ghai R."/>
            <person name="Kavagutti S V."/>
        </authorList>
    </citation>
    <scope>NUCLEOTIDE SEQUENCE</scope>
</reference>